<organism evidence="8 9">
    <name type="scientific">Aliidiomarina haloalkalitolerans</name>
    <dbReference type="NCBI Taxonomy" id="859059"/>
    <lineage>
        <taxon>Bacteria</taxon>
        <taxon>Pseudomonadati</taxon>
        <taxon>Pseudomonadota</taxon>
        <taxon>Gammaproteobacteria</taxon>
        <taxon>Alteromonadales</taxon>
        <taxon>Idiomarinaceae</taxon>
        <taxon>Aliidiomarina</taxon>
    </lineage>
</organism>
<evidence type="ECO:0000256" key="3">
    <source>
        <dbReference type="ARBA" id="ARBA00022806"/>
    </source>
</evidence>
<gene>
    <name evidence="8" type="primary">hrpB</name>
    <name evidence="8" type="ORF">CWE06_06990</name>
</gene>
<dbReference type="CDD" id="cd18791">
    <property type="entry name" value="SF2_C_RHA"/>
    <property type="match status" value="1"/>
</dbReference>
<feature type="domain" description="Helicase ATP-binding" evidence="6">
    <location>
        <begin position="19"/>
        <end position="188"/>
    </location>
</feature>
<dbReference type="Gene3D" id="3.40.50.300">
    <property type="entry name" value="P-loop containing nucleotide triphosphate hydrolases"/>
    <property type="match status" value="2"/>
</dbReference>
<evidence type="ECO:0000256" key="4">
    <source>
        <dbReference type="ARBA" id="ARBA00022840"/>
    </source>
</evidence>
<dbReference type="PROSITE" id="PS51194">
    <property type="entry name" value="HELICASE_CTER"/>
    <property type="match status" value="1"/>
</dbReference>
<sequence>MYVEHLGKRSPVKKILAAVATALRQAVVVLQAPPGAGKSTVLPLYLLQHGSLQGDAVAGSKQIILVQPRRVAALNIAHYLAEQLGEKVGEQVGYWVRQERQVSAKTRLLIVTDGMFTRMIQADPELSTVATVIFDEFHERNLHADLGLALALETKELRPDLQLLIMSATLPAESLRTWLEQHGQRAQSFVSEGRQFPIQIQYRPPVRLQDWQQALLPAVREGLQLAQHGVLVFLPGQREIRRLARELANEPAITVMPFYGSLPLKEQRRVLQPLPKEQHQQGVRKVVLATNIAETSVTIPDIDVVIDSGRERQARYYPRYGMTQLATRLISQAAAAQRAGRAGRVQAGHCLRLWSESLQQGLAPYSSPALETEDLSSLVLEIAAWGSQPEQLLWFSAPPKSALQAAVEKLQSAELLDDKQHLTAFGKQVQGWGTDLVAATLLAYGQQQQRDDFANAAALLAAYVEEAHHDQEPDLLTRLQYLLAASKHSHNPVEQRVLTRYRHWCRQLSTQPQTQLADKQVVAELMLAALPLRLAKLQGGKQSSARKDNDGRYLLASGNAAQFPTQQQSSQWLLVTNLSLQEGTAEATIWQALALDEPFMERWLAQHAKPRLGWQWQGKQGKLLEVEEYWVGQLLIRRRETGRVPEQSLRTQALLALIRERESELFADAKTQQWLARIRVVADFLGLEANAWLTENLLADLEHWATPYVTLLASRAEALAWHPLPALKEQLSYAQQQQLEELMPTRWQAPSGRSHAVTYQQDGSALIALKLQEVFGTPNSPEFAKGRLKPTFELLSPAGRPLHRTNDLASFWRDAYVHVRKEMRGRYPKHPWPEEPWAATATHLTKRAFSQSEERNSQGKH</sequence>
<dbReference type="Pfam" id="PF08482">
    <property type="entry name" value="HrpB_C"/>
    <property type="match status" value="1"/>
</dbReference>
<dbReference type="Pfam" id="PF00270">
    <property type="entry name" value="DEAD"/>
    <property type="match status" value="1"/>
</dbReference>
<name>A0A432VTH7_9GAMM</name>
<keyword evidence="2" id="KW-0378">Hydrolase</keyword>
<evidence type="ECO:0000313" key="9">
    <source>
        <dbReference type="Proteomes" id="UP000288212"/>
    </source>
</evidence>
<feature type="region of interest" description="Disordered" evidence="5">
    <location>
        <begin position="839"/>
        <end position="861"/>
    </location>
</feature>
<dbReference type="GO" id="GO:0016787">
    <property type="term" value="F:hydrolase activity"/>
    <property type="evidence" value="ECO:0007669"/>
    <property type="project" value="UniProtKB-KW"/>
</dbReference>
<dbReference type="InterPro" id="IPR001650">
    <property type="entry name" value="Helicase_C-like"/>
</dbReference>
<dbReference type="AlphaFoldDB" id="A0A432VTH7"/>
<evidence type="ECO:0000256" key="2">
    <source>
        <dbReference type="ARBA" id="ARBA00022801"/>
    </source>
</evidence>
<dbReference type="EMBL" id="PIPI01000004">
    <property type="protein sequence ID" value="RUO19778.1"/>
    <property type="molecule type" value="Genomic_DNA"/>
</dbReference>
<keyword evidence="3 8" id="KW-0347">Helicase</keyword>
<evidence type="ECO:0000256" key="5">
    <source>
        <dbReference type="SAM" id="MobiDB-lite"/>
    </source>
</evidence>
<dbReference type="InterPro" id="IPR027417">
    <property type="entry name" value="P-loop_NTPase"/>
</dbReference>
<proteinExistence type="predicted"/>
<dbReference type="GO" id="GO:0005524">
    <property type="term" value="F:ATP binding"/>
    <property type="evidence" value="ECO:0007669"/>
    <property type="project" value="UniProtKB-KW"/>
</dbReference>
<dbReference type="GO" id="GO:0003676">
    <property type="term" value="F:nucleic acid binding"/>
    <property type="evidence" value="ECO:0007669"/>
    <property type="project" value="InterPro"/>
</dbReference>
<dbReference type="InterPro" id="IPR014001">
    <property type="entry name" value="Helicase_ATP-bd"/>
</dbReference>
<evidence type="ECO:0000313" key="8">
    <source>
        <dbReference type="EMBL" id="RUO19778.1"/>
    </source>
</evidence>
<dbReference type="InterPro" id="IPR010225">
    <property type="entry name" value="HrpB"/>
</dbReference>
<dbReference type="PIRSF" id="PIRSF005496">
    <property type="entry name" value="ATP_hel_hrpB"/>
    <property type="match status" value="1"/>
</dbReference>
<dbReference type="Proteomes" id="UP000288212">
    <property type="component" value="Unassembled WGS sequence"/>
</dbReference>
<feature type="domain" description="Helicase C-terminal" evidence="7">
    <location>
        <begin position="210"/>
        <end position="411"/>
    </location>
</feature>
<dbReference type="PROSITE" id="PS51192">
    <property type="entry name" value="HELICASE_ATP_BIND_1"/>
    <property type="match status" value="1"/>
</dbReference>
<dbReference type="GO" id="GO:0004386">
    <property type="term" value="F:helicase activity"/>
    <property type="evidence" value="ECO:0007669"/>
    <property type="project" value="UniProtKB-KW"/>
</dbReference>
<dbReference type="SUPFAM" id="SSF52540">
    <property type="entry name" value="P-loop containing nucleoside triphosphate hydrolases"/>
    <property type="match status" value="1"/>
</dbReference>
<keyword evidence="9" id="KW-1185">Reference proteome</keyword>
<dbReference type="SMART" id="SM00490">
    <property type="entry name" value="HELICc"/>
    <property type="match status" value="1"/>
</dbReference>
<dbReference type="SMART" id="SM00487">
    <property type="entry name" value="DEXDc"/>
    <property type="match status" value="1"/>
</dbReference>
<protein>
    <submittedName>
        <fullName evidence="8">ATP-dependent helicase HrpB</fullName>
    </submittedName>
</protein>
<dbReference type="Gene3D" id="1.20.120.1080">
    <property type="match status" value="1"/>
</dbReference>
<reference evidence="8 9" key="1">
    <citation type="journal article" date="2011" name="Front. Microbiol.">
        <title>Genomic signatures of strain selection and enhancement in Bacillus atrophaeus var. globigii, a historical biowarfare simulant.</title>
        <authorList>
            <person name="Gibbons H.S."/>
            <person name="Broomall S.M."/>
            <person name="McNew L.A."/>
            <person name="Daligault H."/>
            <person name="Chapman C."/>
            <person name="Bruce D."/>
            <person name="Karavis M."/>
            <person name="Krepps M."/>
            <person name="McGregor P.A."/>
            <person name="Hong C."/>
            <person name="Park K.H."/>
            <person name="Akmal A."/>
            <person name="Feldman A."/>
            <person name="Lin J.S."/>
            <person name="Chang W.E."/>
            <person name="Higgs B.W."/>
            <person name="Demirev P."/>
            <person name="Lindquist J."/>
            <person name="Liem A."/>
            <person name="Fochler E."/>
            <person name="Read T.D."/>
            <person name="Tapia R."/>
            <person name="Johnson S."/>
            <person name="Bishop-Lilly K.A."/>
            <person name="Detter C."/>
            <person name="Han C."/>
            <person name="Sozhamannan S."/>
            <person name="Rosenzweig C.N."/>
            <person name="Skowronski E.W."/>
        </authorList>
    </citation>
    <scope>NUCLEOTIDE SEQUENCE [LARGE SCALE GENOMIC DNA]</scope>
    <source>
        <strain evidence="8 9">AK5</strain>
    </source>
</reference>
<keyword evidence="1" id="KW-0547">Nucleotide-binding</keyword>
<evidence type="ECO:0000259" key="7">
    <source>
        <dbReference type="PROSITE" id="PS51194"/>
    </source>
</evidence>
<dbReference type="Pfam" id="PF00271">
    <property type="entry name" value="Helicase_C"/>
    <property type="match status" value="1"/>
</dbReference>
<dbReference type="InterPro" id="IPR049614">
    <property type="entry name" value="HrpB_DEXH"/>
</dbReference>
<comment type="caution">
    <text evidence="8">The sequence shown here is derived from an EMBL/GenBank/DDBJ whole genome shotgun (WGS) entry which is preliminary data.</text>
</comment>
<keyword evidence="4" id="KW-0067">ATP-binding</keyword>
<evidence type="ECO:0000259" key="6">
    <source>
        <dbReference type="PROSITE" id="PS51192"/>
    </source>
</evidence>
<dbReference type="InterPro" id="IPR013689">
    <property type="entry name" value="RNA_helicase_ATP-dep_HrpB_C"/>
</dbReference>
<dbReference type="CDD" id="cd17990">
    <property type="entry name" value="DEXHc_HrpB"/>
    <property type="match status" value="1"/>
</dbReference>
<dbReference type="NCBIfam" id="TIGR01970">
    <property type="entry name" value="DEAH_box_HrpB"/>
    <property type="match status" value="1"/>
</dbReference>
<feature type="compositionally biased region" description="Basic and acidic residues" evidence="5">
    <location>
        <begin position="852"/>
        <end position="861"/>
    </location>
</feature>
<dbReference type="PANTHER" id="PTHR43519:SF1">
    <property type="entry name" value="ATP-DEPENDENT RNA HELICASE HRPB"/>
    <property type="match status" value="1"/>
</dbReference>
<dbReference type="InterPro" id="IPR011545">
    <property type="entry name" value="DEAD/DEAH_box_helicase_dom"/>
</dbReference>
<accession>A0A432VTH7</accession>
<dbReference type="PANTHER" id="PTHR43519">
    <property type="entry name" value="ATP-DEPENDENT RNA HELICASE HRPB"/>
    <property type="match status" value="1"/>
</dbReference>
<evidence type="ECO:0000256" key="1">
    <source>
        <dbReference type="ARBA" id="ARBA00022741"/>
    </source>
</evidence>